<dbReference type="PROSITE" id="PS00211">
    <property type="entry name" value="ABC_TRANSPORTER_1"/>
    <property type="match status" value="1"/>
</dbReference>
<dbReference type="Gene3D" id="3.40.50.300">
    <property type="entry name" value="P-loop containing nucleotide triphosphate hydrolases"/>
    <property type="match status" value="2"/>
</dbReference>
<dbReference type="PROSITE" id="PS50893">
    <property type="entry name" value="ABC_TRANSPORTER_2"/>
    <property type="match status" value="2"/>
</dbReference>
<dbReference type="PANTHER" id="PTHR43790">
    <property type="entry name" value="CARBOHYDRATE TRANSPORT ATP-BINDING PROTEIN MG119-RELATED"/>
    <property type="match status" value="1"/>
</dbReference>
<evidence type="ECO:0000313" key="12">
    <source>
        <dbReference type="Proteomes" id="UP001242480"/>
    </source>
</evidence>
<feature type="domain" description="ABC transporter" evidence="10">
    <location>
        <begin position="8"/>
        <end position="251"/>
    </location>
</feature>
<accession>A0ABU0J3U4</accession>
<dbReference type="PANTHER" id="PTHR43790:SF3">
    <property type="entry name" value="D-ALLOSE IMPORT ATP-BINDING PROTEIN ALSA-RELATED"/>
    <property type="match status" value="1"/>
</dbReference>
<sequence length="506" mass="54466">MSERRPVWELADIVKRYPGVVANDHVSLRLHPGEIHGLMGENGSGKSTLIKVLSGAHQPDAGRILRRGEPVVLASPIAAREAGIATVFQEFSLVPTLTVAENVHLGRWPERGLGRWLRHGGRVDWAAMRANATRVLAEMDVAIDPDRVVSTLSVAEQQLVEIAKALASDASMLILDEPTTALGLDEISRLHILLRRLKDRGVTILYISHRLDEVVGLVDVVTVMKDGKVASSAEQSRVDIPFIVETMVGRVGEHYPKERVPPGETLLGVRGIATANRVRDVSFEVRRGEVFGLGGVLGSGRTEVARALFGVDRLTAGEIVWKGRRVAFRSPRQAVAAGLALVPENRKFDGLFFNFAGFPNITAAGLDKLGRHGLISLAREARAGGGLIRDLEITPAAAEKEVGLLSGGNQQKVVIARWLFAGAELFILDEPTQGIDIGAKIAVYRLINRLTAAGKAVILISSDHDELIAMSDRIGLMSHGRLVAVREAGTLAKTDLVQASATETAA</sequence>
<keyword evidence="6" id="KW-0547">Nucleotide-binding</keyword>
<organism evidence="11 12">
    <name type="scientific">Labrys wisconsinensis</name>
    <dbReference type="NCBI Taxonomy" id="425677"/>
    <lineage>
        <taxon>Bacteria</taxon>
        <taxon>Pseudomonadati</taxon>
        <taxon>Pseudomonadota</taxon>
        <taxon>Alphaproteobacteria</taxon>
        <taxon>Hyphomicrobiales</taxon>
        <taxon>Xanthobacteraceae</taxon>
        <taxon>Labrys</taxon>
    </lineage>
</organism>
<feature type="domain" description="ABC transporter" evidence="10">
    <location>
        <begin position="261"/>
        <end position="504"/>
    </location>
</feature>
<gene>
    <name evidence="11" type="ORF">QO011_001938</name>
</gene>
<reference evidence="11 12" key="1">
    <citation type="submission" date="2023-07" db="EMBL/GenBank/DDBJ databases">
        <title>Genomic Encyclopedia of Type Strains, Phase IV (KMG-IV): sequencing the most valuable type-strain genomes for metagenomic binning, comparative biology and taxonomic classification.</title>
        <authorList>
            <person name="Goeker M."/>
        </authorList>
    </citation>
    <scope>NUCLEOTIDE SEQUENCE [LARGE SCALE GENOMIC DNA]</scope>
    <source>
        <strain evidence="11 12">DSM 19619</strain>
    </source>
</reference>
<keyword evidence="7" id="KW-0067">ATP-binding</keyword>
<keyword evidence="9" id="KW-0472">Membrane</keyword>
<dbReference type="InterPro" id="IPR050107">
    <property type="entry name" value="ABC_carbohydrate_import_ATPase"/>
</dbReference>
<keyword evidence="2" id="KW-0813">Transport</keyword>
<dbReference type="SMART" id="SM00382">
    <property type="entry name" value="AAA"/>
    <property type="match status" value="2"/>
</dbReference>
<dbReference type="InterPro" id="IPR027417">
    <property type="entry name" value="P-loop_NTPase"/>
</dbReference>
<evidence type="ECO:0000256" key="7">
    <source>
        <dbReference type="ARBA" id="ARBA00022840"/>
    </source>
</evidence>
<evidence type="ECO:0000256" key="4">
    <source>
        <dbReference type="ARBA" id="ARBA00022597"/>
    </source>
</evidence>
<keyword evidence="8" id="KW-1278">Translocase</keyword>
<proteinExistence type="inferred from homology"/>
<keyword evidence="4 11" id="KW-0762">Sugar transport</keyword>
<dbReference type="Proteomes" id="UP001242480">
    <property type="component" value="Unassembled WGS sequence"/>
</dbReference>
<comment type="similarity">
    <text evidence="1">Belongs to the ABC transporter superfamily.</text>
</comment>
<comment type="caution">
    <text evidence="11">The sequence shown here is derived from an EMBL/GenBank/DDBJ whole genome shotgun (WGS) entry which is preliminary data.</text>
</comment>
<evidence type="ECO:0000256" key="5">
    <source>
        <dbReference type="ARBA" id="ARBA00022737"/>
    </source>
</evidence>
<dbReference type="InterPro" id="IPR003593">
    <property type="entry name" value="AAA+_ATPase"/>
</dbReference>
<keyword evidence="3" id="KW-1003">Cell membrane</keyword>
<dbReference type="CDD" id="cd03215">
    <property type="entry name" value="ABC_Carb_Monos_II"/>
    <property type="match status" value="1"/>
</dbReference>
<dbReference type="SUPFAM" id="SSF52540">
    <property type="entry name" value="P-loop containing nucleoside triphosphate hydrolases"/>
    <property type="match status" value="2"/>
</dbReference>
<evidence type="ECO:0000256" key="8">
    <source>
        <dbReference type="ARBA" id="ARBA00022967"/>
    </source>
</evidence>
<dbReference type="EMBL" id="JAUSVX010000002">
    <property type="protein sequence ID" value="MDQ0468938.1"/>
    <property type="molecule type" value="Genomic_DNA"/>
</dbReference>
<evidence type="ECO:0000256" key="3">
    <source>
        <dbReference type="ARBA" id="ARBA00022475"/>
    </source>
</evidence>
<evidence type="ECO:0000313" key="11">
    <source>
        <dbReference type="EMBL" id="MDQ0468938.1"/>
    </source>
</evidence>
<dbReference type="RefSeq" id="WP_307270800.1">
    <property type="nucleotide sequence ID" value="NZ_JAUSVX010000002.1"/>
</dbReference>
<dbReference type="InterPro" id="IPR003439">
    <property type="entry name" value="ABC_transporter-like_ATP-bd"/>
</dbReference>
<dbReference type="InterPro" id="IPR017871">
    <property type="entry name" value="ABC_transporter-like_CS"/>
</dbReference>
<dbReference type="Pfam" id="PF00005">
    <property type="entry name" value="ABC_tran"/>
    <property type="match status" value="2"/>
</dbReference>
<evidence type="ECO:0000259" key="10">
    <source>
        <dbReference type="PROSITE" id="PS50893"/>
    </source>
</evidence>
<dbReference type="CDD" id="cd03216">
    <property type="entry name" value="ABC_Carb_Monos_I"/>
    <property type="match status" value="1"/>
</dbReference>
<evidence type="ECO:0000256" key="9">
    <source>
        <dbReference type="ARBA" id="ARBA00023136"/>
    </source>
</evidence>
<evidence type="ECO:0000256" key="1">
    <source>
        <dbReference type="ARBA" id="ARBA00005417"/>
    </source>
</evidence>
<protein>
    <submittedName>
        <fullName evidence="11">ABC-type sugar transport system ATPase subunit</fullName>
    </submittedName>
</protein>
<name>A0ABU0J3U4_9HYPH</name>
<keyword evidence="5" id="KW-0677">Repeat</keyword>
<evidence type="ECO:0000256" key="2">
    <source>
        <dbReference type="ARBA" id="ARBA00022448"/>
    </source>
</evidence>
<keyword evidence="12" id="KW-1185">Reference proteome</keyword>
<evidence type="ECO:0000256" key="6">
    <source>
        <dbReference type="ARBA" id="ARBA00022741"/>
    </source>
</evidence>